<keyword evidence="2" id="KW-1185">Reference proteome</keyword>
<dbReference type="InterPro" id="IPR011009">
    <property type="entry name" value="Kinase-like_dom_sf"/>
</dbReference>
<name>A0A443S6V1_9ACAR</name>
<dbReference type="VEuPathDB" id="VectorBase:LDEU008783"/>
<dbReference type="Gene3D" id="3.90.1200.10">
    <property type="match status" value="1"/>
</dbReference>
<dbReference type="SUPFAM" id="SSF56112">
    <property type="entry name" value="Protein kinase-like (PK-like)"/>
    <property type="match status" value="1"/>
</dbReference>
<accession>A0A443S6V1</accession>
<evidence type="ECO:0000313" key="2">
    <source>
        <dbReference type="Proteomes" id="UP000288716"/>
    </source>
</evidence>
<sequence length="98" mass="11641">MNAMIKDEGENLFEKLYIIDYESCDYNYRGYDLAHFLYGNEFDVLSEEESFEYNYLGNIVTNEMVESLLNAYLNEMKIIGISSNYLQYQLCLWLIGIR</sequence>
<gene>
    <name evidence="1" type="ORF">B4U80_13944</name>
</gene>
<reference evidence="1 2" key="1">
    <citation type="journal article" date="2018" name="Gigascience">
        <title>Genomes of trombidid mites reveal novel predicted allergens and laterally-transferred genes associated with secondary metabolism.</title>
        <authorList>
            <person name="Dong X."/>
            <person name="Chaisiri K."/>
            <person name="Xia D."/>
            <person name="Armstrong S.D."/>
            <person name="Fang Y."/>
            <person name="Donnelly M.J."/>
            <person name="Kadowaki T."/>
            <person name="McGarry J.W."/>
            <person name="Darby A.C."/>
            <person name="Makepeace B.L."/>
        </authorList>
    </citation>
    <scope>NUCLEOTIDE SEQUENCE [LARGE SCALE GENOMIC DNA]</scope>
    <source>
        <strain evidence="1">UoL-UT</strain>
    </source>
</reference>
<dbReference type="EMBL" id="NCKV01006820">
    <property type="protein sequence ID" value="RWS23257.1"/>
    <property type="molecule type" value="Genomic_DNA"/>
</dbReference>
<organism evidence="1 2">
    <name type="scientific">Leptotrombidium deliense</name>
    <dbReference type="NCBI Taxonomy" id="299467"/>
    <lineage>
        <taxon>Eukaryota</taxon>
        <taxon>Metazoa</taxon>
        <taxon>Ecdysozoa</taxon>
        <taxon>Arthropoda</taxon>
        <taxon>Chelicerata</taxon>
        <taxon>Arachnida</taxon>
        <taxon>Acari</taxon>
        <taxon>Acariformes</taxon>
        <taxon>Trombidiformes</taxon>
        <taxon>Prostigmata</taxon>
        <taxon>Anystina</taxon>
        <taxon>Parasitengona</taxon>
        <taxon>Trombiculoidea</taxon>
        <taxon>Trombiculidae</taxon>
        <taxon>Leptotrombidium</taxon>
    </lineage>
</organism>
<dbReference type="Proteomes" id="UP000288716">
    <property type="component" value="Unassembled WGS sequence"/>
</dbReference>
<comment type="caution">
    <text evidence="1">The sequence shown here is derived from an EMBL/GenBank/DDBJ whole genome shotgun (WGS) entry which is preliminary data.</text>
</comment>
<evidence type="ECO:0008006" key="3">
    <source>
        <dbReference type="Google" id="ProtNLM"/>
    </source>
</evidence>
<dbReference type="AlphaFoldDB" id="A0A443S6V1"/>
<evidence type="ECO:0000313" key="1">
    <source>
        <dbReference type="EMBL" id="RWS23257.1"/>
    </source>
</evidence>
<protein>
    <recommendedName>
        <fullName evidence="3">Choline/ethanolamine kinase-like protein</fullName>
    </recommendedName>
</protein>
<proteinExistence type="predicted"/>